<evidence type="ECO:0000313" key="2">
    <source>
        <dbReference type="EMBL" id="KAJ2791067.1"/>
    </source>
</evidence>
<proteinExistence type="predicted"/>
<evidence type="ECO:0000313" key="3">
    <source>
        <dbReference type="Proteomes" id="UP001140094"/>
    </source>
</evidence>
<reference evidence="2" key="1">
    <citation type="submission" date="2022-07" db="EMBL/GenBank/DDBJ databases">
        <title>Phylogenomic reconstructions and comparative analyses of Kickxellomycotina fungi.</title>
        <authorList>
            <person name="Reynolds N.K."/>
            <person name="Stajich J.E."/>
            <person name="Barry K."/>
            <person name="Grigoriev I.V."/>
            <person name="Crous P."/>
            <person name="Smith M.E."/>
        </authorList>
    </citation>
    <scope>NUCLEOTIDE SEQUENCE</scope>
    <source>
        <strain evidence="2">NRRL 1565</strain>
    </source>
</reference>
<keyword evidence="3" id="KW-1185">Reference proteome</keyword>
<gene>
    <name evidence="2" type="ORF">H4R20_006913</name>
</gene>
<name>A0A9W8HTT9_9FUNG</name>
<accession>A0A9W8HTT9</accession>
<dbReference type="AlphaFoldDB" id="A0A9W8HTT9"/>
<feature type="region of interest" description="Disordered" evidence="1">
    <location>
        <begin position="1"/>
        <end position="72"/>
    </location>
</feature>
<organism evidence="2 3">
    <name type="scientific">Coemansia guatemalensis</name>
    <dbReference type="NCBI Taxonomy" id="2761395"/>
    <lineage>
        <taxon>Eukaryota</taxon>
        <taxon>Fungi</taxon>
        <taxon>Fungi incertae sedis</taxon>
        <taxon>Zoopagomycota</taxon>
        <taxon>Kickxellomycotina</taxon>
        <taxon>Kickxellomycetes</taxon>
        <taxon>Kickxellales</taxon>
        <taxon>Kickxellaceae</taxon>
        <taxon>Coemansia</taxon>
    </lineage>
</organism>
<evidence type="ECO:0000256" key="1">
    <source>
        <dbReference type="SAM" id="MobiDB-lite"/>
    </source>
</evidence>
<dbReference type="EMBL" id="JANBUO010003391">
    <property type="protein sequence ID" value="KAJ2791067.1"/>
    <property type="molecule type" value="Genomic_DNA"/>
</dbReference>
<feature type="region of interest" description="Disordered" evidence="1">
    <location>
        <begin position="209"/>
        <end position="240"/>
    </location>
</feature>
<protein>
    <submittedName>
        <fullName evidence="2">Uncharacterized protein</fullName>
    </submittedName>
</protein>
<comment type="caution">
    <text evidence="2">The sequence shown here is derived from an EMBL/GenBank/DDBJ whole genome shotgun (WGS) entry which is preliminary data.</text>
</comment>
<sequence length="240" mass="25741">MNNNNQRNIPVELRAPNRFPRHSAAPGPQSEPGTPRPRGPGTPVRSFSRASTVVQVAQPPASPPTPQGNHASTREVIVMLECEAARLRGTLPENLQTGAELQQTFVTARQTPGTVAQGRPAFRLDEEMTPGAPIRAYPNPVPPANERAPTTPHHRGQTTRVATHGLYAAISPVPGAAVADGYDGTYLHGTPSYAHLGAVPGAYPRSVFRRQTDDQPGNARPVVNQPDDGHVTFMHPLTEH</sequence>
<dbReference type="Proteomes" id="UP001140094">
    <property type="component" value="Unassembled WGS sequence"/>
</dbReference>